<keyword evidence="3" id="KW-1185">Reference proteome</keyword>
<keyword evidence="1" id="KW-0472">Membrane</keyword>
<accession>A0ABS4IT98</accession>
<evidence type="ECO:0000256" key="1">
    <source>
        <dbReference type="SAM" id="Phobius"/>
    </source>
</evidence>
<evidence type="ECO:0000313" key="3">
    <source>
        <dbReference type="Proteomes" id="UP001519287"/>
    </source>
</evidence>
<dbReference type="EMBL" id="JAGGLB010000006">
    <property type="protein sequence ID" value="MBP1990787.1"/>
    <property type="molecule type" value="Genomic_DNA"/>
</dbReference>
<feature type="transmembrane region" description="Helical" evidence="1">
    <location>
        <begin position="21"/>
        <end position="40"/>
    </location>
</feature>
<keyword evidence="1" id="KW-1133">Transmembrane helix</keyword>
<proteinExistence type="predicted"/>
<keyword evidence="1" id="KW-0812">Transmembrane</keyword>
<organism evidence="2 3">
    <name type="scientific">Paenibacillus eucommiae</name>
    <dbReference type="NCBI Taxonomy" id="1355755"/>
    <lineage>
        <taxon>Bacteria</taxon>
        <taxon>Bacillati</taxon>
        <taxon>Bacillota</taxon>
        <taxon>Bacilli</taxon>
        <taxon>Bacillales</taxon>
        <taxon>Paenibacillaceae</taxon>
        <taxon>Paenibacillus</taxon>
    </lineage>
</organism>
<reference evidence="2 3" key="1">
    <citation type="submission" date="2021-03" db="EMBL/GenBank/DDBJ databases">
        <title>Genomic Encyclopedia of Type Strains, Phase IV (KMG-IV): sequencing the most valuable type-strain genomes for metagenomic binning, comparative biology and taxonomic classification.</title>
        <authorList>
            <person name="Goeker M."/>
        </authorList>
    </citation>
    <scope>NUCLEOTIDE SEQUENCE [LARGE SCALE GENOMIC DNA]</scope>
    <source>
        <strain evidence="2 3">DSM 26048</strain>
    </source>
</reference>
<dbReference type="Proteomes" id="UP001519287">
    <property type="component" value="Unassembled WGS sequence"/>
</dbReference>
<comment type="caution">
    <text evidence="2">The sequence shown here is derived from an EMBL/GenBank/DDBJ whole genome shotgun (WGS) entry which is preliminary data.</text>
</comment>
<protein>
    <submittedName>
        <fullName evidence="2">Uncharacterized protein</fullName>
    </submittedName>
</protein>
<evidence type="ECO:0000313" key="2">
    <source>
        <dbReference type="EMBL" id="MBP1990787.1"/>
    </source>
</evidence>
<gene>
    <name evidence="2" type="ORF">J2Z66_002393</name>
</gene>
<dbReference type="RefSeq" id="WP_209971547.1">
    <property type="nucleotide sequence ID" value="NZ_JAGGLB010000006.1"/>
</dbReference>
<name>A0ABS4IT98_9BACL</name>
<sequence length="143" mass="16274">MLYKKSEFGRKYTRYISSSPVVFISFVMLGMGLILSLMFMTQIDVIKTYAVELIPVRGHITLSIQAGSVPAGRAYLYANKQEVVYPVRIDNADQSTDYTTLHVDKEDQEMIHALSSKKLFIDIPQGKESLLYRIFVRGGKSRE</sequence>